<reference evidence="2 3" key="1">
    <citation type="journal article" date="2010" name="BMC Genomics">
        <title>Genome sequence of adherent-invasive Escherichia coli and comparative genomic analysis with other E. coli pathotypes.</title>
        <authorList>
            <person name="Nash J.H."/>
            <person name="Villegas A."/>
            <person name="Kropinski A.M."/>
            <person name="Aguilar-Valenzuela R."/>
            <person name="Konczy P."/>
            <person name="Mascarenhas M."/>
            <person name="Ziebell K."/>
            <person name="Torres A.G."/>
            <person name="Karmali M.A."/>
            <person name="Coombes B.K."/>
        </authorList>
    </citation>
    <scope>NUCLEOTIDE SEQUENCE [LARGE SCALE GENOMIC DNA]</scope>
    <source>
        <strain evidence="3">NRG 857C / AIEC</strain>
    </source>
</reference>
<dbReference type="InterPro" id="IPR021548">
    <property type="entry name" value="DUF2895"/>
</dbReference>
<dbReference type="KEGG" id="eln:NRG857_20890"/>
<keyword evidence="3" id="KW-1185">Reference proteome</keyword>
<dbReference type="PATRIC" id="fig|685038.3.peg.4265"/>
<dbReference type="Pfam" id="PF11444">
    <property type="entry name" value="DUF2895"/>
    <property type="match status" value="1"/>
</dbReference>
<keyword evidence="1" id="KW-1133">Transmembrane helix</keyword>
<accession>A0A0H3EQ68</accession>
<name>A0A0H3EQ68_ECO8N</name>
<dbReference type="HOGENOM" id="CLU_100592_0_0_6"/>
<dbReference type="RefSeq" id="WP_000032826.1">
    <property type="nucleotide sequence ID" value="NC_017634.1"/>
</dbReference>
<dbReference type="EMBL" id="CP001855">
    <property type="protein sequence ID" value="ADR29586.1"/>
    <property type="molecule type" value="Genomic_DNA"/>
</dbReference>
<evidence type="ECO:0000313" key="2">
    <source>
        <dbReference type="EMBL" id="ADR29586.1"/>
    </source>
</evidence>
<feature type="transmembrane region" description="Helical" evidence="1">
    <location>
        <begin position="20"/>
        <end position="38"/>
    </location>
</feature>
<organism evidence="2 3">
    <name type="scientific">Escherichia coli O83:H1 (strain NRG 857C / AIEC)</name>
    <dbReference type="NCBI Taxonomy" id="685038"/>
    <lineage>
        <taxon>Bacteria</taxon>
        <taxon>Pseudomonadati</taxon>
        <taxon>Pseudomonadota</taxon>
        <taxon>Gammaproteobacteria</taxon>
        <taxon>Enterobacterales</taxon>
        <taxon>Enterobacteriaceae</taxon>
        <taxon>Escherichia</taxon>
    </lineage>
</organism>
<keyword evidence="1" id="KW-0812">Transmembrane</keyword>
<evidence type="ECO:0000256" key="1">
    <source>
        <dbReference type="SAM" id="Phobius"/>
    </source>
</evidence>
<keyword evidence="1" id="KW-0472">Membrane</keyword>
<protein>
    <submittedName>
        <fullName evidence="2">Putative secreted protein</fullName>
    </submittedName>
</protein>
<sequence>MSKFKNALNARDHHIRTLRAGCGVLLVLLVLALSGWMMSPRNLTIHNPPDLRSGSSRPWWEIPPSTVYAFSFYIFQQLNSWPKDGDVDYPYRIETLSAYLTPTCQELLHKDAKQRKDLGESRDRVRGVSEIPERGYRDDSVTIIDRDNWQVRLDLVTDEYVNSEPVKRSLVRYPLKVVRWDKNPEANPFGLALDCLSEAPQRLEAAPVVQEEKKGVFN</sequence>
<dbReference type="Proteomes" id="UP000008614">
    <property type="component" value="Chromosome"/>
</dbReference>
<evidence type="ECO:0000313" key="3">
    <source>
        <dbReference type="Proteomes" id="UP000008614"/>
    </source>
</evidence>
<dbReference type="NCBIfam" id="TIGR03746">
    <property type="entry name" value="conj_TIGR03746"/>
    <property type="match status" value="1"/>
</dbReference>
<gene>
    <name evidence="2" type="ordered locus">NRG857_20890</name>
</gene>
<proteinExistence type="predicted"/>
<dbReference type="AlphaFoldDB" id="A0A0H3EQ68"/>